<sequence>MTVHFIKDDFKKQFAVFISYIAYAPIISIPAFAIMNYYFLNFHDFIVITTICAIFTCILPVLFVLRWIEGKRHHGQEMDMDIPERKDRNYPLIIVILSYFIGTAVLYAINAPILTTILMFSYFSNTLIVFFINLYWKISIHAMGVAGPTTVLIYAFGPIGCLFGAIIPIVMWSRVYLKRHTVGQVVTGALLGFILTTLQIHLLIH</sequence>
<dbReference type="RefSeq" id="WP_069585581.1">
    <property type="nucleotide sequence ID" value="NZ_LMVM01000012.1"/>
</dbReference>
<evidence type="ECO:0000313" key="3">
    <source>
        <dbReference type="Proteomes" id="UP000217784"/>
    </source>
</evidence>
<keyword evidence="3" id="KW-1185">Reference proteome</keyword>
<feature type="transmembrane region" description="Helical" evidence="1">
    <location>
        <begin position="148"/>
        <end position="170"/>
    </location>
</feature>
<evidence type="ECO:0000256" key="1">
    <source>
        <dbReference type="SAM" id="Phobius"/>
    </source>
</evidence>
<comment type="caution">
    <text evidence="2">The sequence shown here is derived from an EMBL/GenBank/DDBJ whole genome shotgun (WGS) entry which is preliminary data.</text>
</comment>
<accession>A0A2A2H6E5</accession>
<protein>
    <submittedName>
        <fullName evidence="2">Phosphoesterase PA-phosphatase</fullName>
    </submittedName>
</protein>
<gene>
    <name evidence="2" type="ORF">ASJ80_11285</name>
</gene>
<feature type="transmembrane region" description="Helical" evidence="1">
    <location>
        <begin position="89"/>
        <end position="109"/>
    </location>
</feature>
<keyword evidence="1" id="KW-0472">Membrane</keyword>
<dbReference type="Proteomes" id="UP000217784">
    <property type="component" value="Unassembled WGS sequence"/>
</dbReference>
<dbReference type="EMBL" id="LMVM01000012">
    <property type="protein sequence ID" value="PAV04884.1"/>
    <property type="molecule type" value="Genomic_DNA"/>
</dbReference>
<dbReference type="SUPFAM" id="SSF48317">
    <property type="entry name" value="Acid phosphatase/Vanadium-dependent haloperoxidase"/>
    <property type="match status" value="1"/>
</dbReference>
<feature type="transmembrane region" description="Helical" evidence="1">
    <location>
        <begin position="115"/>
        <end position="136"/>
    </location>
</feature>
<name>A0A2A2H6E5_METBR</name>
<evidence type="ECO:0000313" key="2">
    <source>
        <dbReference type="EMBL" id="PAV04884.1"/>
    </source>
</evidence>
<dbReference type="OrthoDB" id="77866at2157"/>
<dbReference type="AlphaFoldDB" id="A0A2A2H6E5"/>
<feature type="transmembrane region" description="Helical" evidence="1">
    <location>
        <begin position="182"/>
        <end position="204"/>
    </location>
</feature>
<keyword evidence="1" id="KW-1133">Transmembrane helix</keyword>
<feature type="transmembrane region" description="Helical" evidence="1">
    <location>
        <begin position="45"/>
        <end position="68"/>
    </location>
</feature>
<keyword evidence="1" id="KW-0812">Transmembrane</keyword>
<reference evidence="2 3" key="1">
    <citation type="journal article" date="2017" name="BMC Genomics">
        <title>Genomic analysis of methanogenic archaea reveals a shift towards energy conservation.</title>
        <authorList>
            <person name="Gilmore S.P."/>
            <person name="Henske J.K."/>
            <person name="Sexton J.A."/>
            <person name="Solomon K.V."/>
            <person name="Seppala S."/>
            <person name="Yoo J.I."/>
            <person name="Huyett L.M."/>
            <person name="Pressman A."/>
            <person name="Cogan J.Z."/>
            <person name="Kivenson V."/>
            <person name="Peng X."/>
            <person name="Tan Y."/>
            <person name="Valentine D.L."/>
            <person name="O'Malley M.A."/>
        </authorList>
    </citation>
    <scope>NUCLEOTIDE SEQUENCE [LARGE SCALE GENOMIC DNA]</scope>
    <source>
        <strain evidence="2 3">M.o.H.</strain>
    </source>
</reference>
<dbReference type="InterPro" id="IPR036938">
    <property type="entry name" value="PAP2/HPO_sf"/>
</dbReference>
<organism evidence="2 3">
    <name type="scientific">Methanobacterium bryantii</name>
    <dbReference type="NCBI Taxonomy" id="2161"/>
    <lineage>
        <taxon>Archaea</taxon>
        <taxon>Methanobacteriati</taxon>
        <taxon>Methanobacteriota</taxon>
        <taxon>Methanomada group</taxon>
        <taxon>Methanobacteria</taxon>
        <taxon>Methanobacteriales</taxon>
        <taxon>Methanobacteriaceae</taxon>
        <taxon>Methanobacterium</taxon>
    </lineage>
</organism>
<proteinExistence type="predicted"/>
<feature type="transmembrane region" description="Helical" evidence="1">
    <location>
        <begin position="14"/>
        <end position="39"/>
    </location>
</feature>